<protein>
    <submittedName>
        <fullName evidence="2">Uncharacterized protein</fullName>
    </submittedName>
</protein>
<feature type="region of interest" description="Disordered" evidence="1">
    <location>
        <begin position="1"/>
        <end position="26"/>
    </location>
</feature>
<accession>A0A0G0YYJ1</accession>
<sequence>MENELSIYQPEKIVTPETGLRGKENV</sequence>
<name>A0A0G0YYJ1_9BACT</name>
<evidence type="ECO:0000313" key="2">
    <source>
        <dbReference type="EMBL" id="KKS41642.1"/>
    </source>
</evidence>
<dbReference type="EMBL" id="LCCW01000024">
    <property type="protein sequence ID" value="KKS41642.1"/>
    <property type="molecule type" value="Genomic_DNA"/>
</dbReference>
<organism evidence="2 3">
    <name type="scientific">Candidatus Kuenenbacteria bacterium GW2011_GWA2_42_15</name>
    <dbReference type="NCBI Taxonomy" id="1618677"/>
    <lineage>
        <taxon>Bacteria</taxon>
        <taxon>Candidatus Kueneniibacteriota</taxon>
    </lineage>
</organism>
<evidence type="ECO:0000256" key="1">
    <source>
        <dbReference type="SAM" id="MobiDB-lite"/>
    </source>
</evidence>
<dbReference type="AlphaFoldDB" id="A0A0G0YYJ1"/>
<gene>
    <name evidence="2" type="ORF">UV02_C0024G0014</name>
</gene>
<feature type="non-terminal residue" evidence="2">
    <location>
        <position position="26"/>
    </location>
</feature>
<dbReference type="Proteomes" id="UP000034516">
    <property type="component" value="Unassembled WGS sequence"/>
</dbReference>
<comment type="caution">
    <text evidence="2">The sequence shown here is derived from an EMBL/GenBank/DDBJ whole genome shotgun (WGS) entry which is preliminary data.</text>
</comment>
<evidence type="ECO:0000313" key="3">
    <source>
        <dbReference type="Proteomes" id="UP000034516"/>
    </source>
</evidence>
<proteinExistence type="predicted"/>
<reference evidence="2 3" key="1">
    <citation type="journal article" date="2015" name="Nature">
        <title>rRNA introns, odd ribosomes, and small enigmatic genomes across a large radiation of phyla.</title>
        <authorList>
            <person name="Brown C.T."/>
            <person name="Hug L.A."/>
            <person name="Thomas B.C."/>
            <person name="Sharon I."/>
            <person name="Castelle C.J."/>
            <person name="Singh A."/>
            <person name="Wilkins M.J."/>
            <person name="Williams K.H."/>
            <person name="Banfield J.F."/>
        </authorList>
    </citation>
    <scope>NUCLEOTIDE SEQUENCE [LARGE SCALE GENOMIC DNA]</scope>
</reference>